<dbReference type="GO" id="GO:0003700">
    <property type="term" value="F:DNA-binding transcription factor activity"/>
    <property type="evidence" value="ECO:0007669"/>
    <property type="project" value="InterPro"/>
</dbReference>
<feature type="compositionally biased region" description="Basic and acidic residues" evidence="5">
    <location>
        <begin position="73"/>
        <end position="93"/>
    </location>
</feature>
<dbReference type="InterPro" id="IPR000232">
    <property type="entry name" value="HSF_DNA-bd"/>
</dbReference>
<dbReference type="OrthoDB" id="60033at2759"/>
<reference evidence="7" key="1">
    <citation type="submission" date="2020-06" db="EMBL/GenBank/DDBJ databases">
        <authorList>
            <consortium name="Plant Systems Biology data submission"/>
        </authorList>
    </citation>
    <scope>NUCLEOTIDE SEQUENCE</scope>
    <source>
        <strain evidence="7">D6</strain>
    </source>
</reference>
<sequence>MAAQGQAKLTIPSTSEIAGLSTSTKRPSSVLDKVKQRRGKGPKRNLLEEHLKHERQSHDLLYEMRALDAMDTAREQKAAAEHEAARKAAEQEAAKIAAEQATANRKAAELRAAEQRARARAAERDQQARTALLGAELEQQALERQAAAALDAELAQRANARAALDAELAQRMRARAALDVELAERVRARAMLDAELRQHAQASALLRRHSGGLDTLAVSAGGLGSAGIFNHHVLGGANPLISGTPSSAFSSQQPSFASQQTSFASQPSFASQQPSFAPGSIANLGLASSYGRILPTSLPGNPLAAASFHQGAGPIQGFPQAPDSTPVQSTTTRARAPTDEEDEDAFFAMIKGRSQKERFPIKLYRMIFEAKKEGREDVVSFLPPHGKAFGIHDEDTFVREIMPRYFGDCKLSSFQKQLNLYGFRKITVGKERGKLSYFHTCFLRGRPSMCHNIHRRCTTGGAAKKKGATETK</sequence>
<dbReference type="Pfam" id="PF00447">
    <property type="entry name" value="HSF_DNA-bind"/>
    <property type="match status" value="1"/>
</dbReference>
<dbReference type="InterPro" id="IPR036388">
    <property type="entry name" value="WH-like_DNA-bd_sf"/>
</dbReference>
<protein>
    <submittedName>
        <fullName evidence="7">Shock factor protein 4</fullName>
    </submittedName>
</protein>
<dbReference type="InterPro" id="IPR036390">
    <property type="entry name" value="WH_DNA-bd_sf"/>
</dbReference>
<dbReference type="PANTHER" id="PTHR10015:SF206">
    <property type="entry name" value="HSF-TYPE DNA-BINDING DOMAIN-CONTAINING PROTEIN"/>
    <property type="match status" value="1"/>
</dbReference>
<feature type="compositionally biased region" description="Polar residues" evidence="5">
    <location>
        <begin position="11"/>
        <end position="27"/>
    </location>
</feature>
<evidence type="ECO:0000256" key="4">
    <source>
        <dbReference type="RuleBase" id="RU004020"/>
    </source>
</evidence>
<keyword evidence="2" id="KW-0238">DNA-binding</keyword>
<evidence type="ECO:0000256" key="3">
    <source>
        <dbReference type="ARBA" id="ARBA00023242"/>
    </source>
</evidence>
<dbReference type="SMART" id="SM00415">
    <property type="entry name" value="HSF"/>
    <property type="match status" value="1"/>
</dbReference>
<keyword evidence="3" id="KW-0539">Nucleus</keyword>
<dbReference type="GO" id="GO:0005634">
    <property type="term" value="C:nucleus"/>
    <property type="evidence" value="ECO:0007669"/>
    <property type="project" value="UniProtKB-SubCell"/>
</dbReference>
<keyword evidence="8" id="KW-1185">Reference proteome</keyword>
<organism evidence="7 8">
    <name type="scientific">Seminavis robusta</name>
    <dbReference type="NCBI Taxonomy" id="568900"/>
    <lineage>
        <taxon>Eukaryota</taxon>
        <taxon>Sar</taxon>
        <taxon>Stramenopiles</taxon>
        <taxon>Ochrophyta</taxon>
        <taxon>Bacillariophyta</taxon>
        <taxon>Bacillariophyceae</taxon>
        <taxon>Bacillariophycidae</taxon>
        <taxon>Naviculales</taxon>
        <taxon>Naviculaceae</taxon>
        <taxon>Seminavis</taxon>
    </lineage>
</organism>
<evidence type="ECO:0000256" key="5">
    <source>
        <dbReference type="SAM" id="MobiDB-lite"/>
    </source>
</evidence>
<evidence type="ECO:0000313" key="8">
    <source>
        <dbReference type="Proteomes" id="UP001153069"/>
    </source>
</evidence>
<dbReference type="Proteomes" id="UP001153069">
    <property type="component" value="Unassembled WGS sequence"/>
</dbReference>
<evidence type="ECO:0000256" key="1">
    <source>
        <dbReference type="ARBA" id="ARBA00004123"/>
    </source>
</evidence>
<dbReference type="Gene3D" id="1.10.10.10">
    <property type="entry name" value="Winged helix-like DNA-binding domain superfamily/Winged helix DNA-binding domain"/>
    <property type="match status" value="1"/>
</dbReference>
<evidence type="ECO:0000256" key="2">
    <source>
        <dbReference type="ARBA" id="ARBA00023125"/>
    </source>
</evidence>
<dbReference type="FunFam" id="1.10.10.10:FF:000479">
    <property type="entry name" value="Predicted protein"/>
    <property type="match status" value="1"/>
</dbReference>
<feature type="domain" description="HSF-type DNA-binding" evidence="6">
    <location>
        <begin position="355"/>
        <end position="456"/>
    </location>
</feature>
<dbReference type="EMBL" id="CAICTM010000223">
    <property type="protein sequence ID" value="CAB9505245.1"/>
    <property type="molecule type" value="Genomic_DNA"/>
</dbReference>
<evidence type="ECO:0000313" key="7">
    <source>
        <dbReference type="EMBL" id="CAB9505245.1"/>
    </source>
</evidence>
<feature type="region of interest" description="Disordered" evidence="5">
    <location>
        <begin position="73"/>
        <end position="100"/>
    </location>
</feature>
<dbReference type="AlphaFoldDB" id="A0A9N8DND3"/>
<accession>A0A9N8DND3</accession>
<dbReference type="SUPFAM" id="SSF46785">
    <property type="entry name" value="Winged helix' DNA-binding domain"/>
    <property type="match status" value="1"/>
</dbReference>
<feature type="region of interest" description="Disordered" evidence="5">
    <location>
        <begin position="1"/>
        <end position="45"/>
    </location>
</feature>
<gene>
    <name evidence="7" type="ORF">SEMRO_224_G091660.1</name>
</gene>
<name>A0A9N8DND3_9STRA</name>
<comment type="similarity">
    <text evidence="4">Belongs to the HSF family.</text>
</comment>
<comment type="caution">
    <text evidence="7">The sequence shown here is derived from an EMBL/GenBank/DDBJ whole genome shotgun (WGS) entry which is preliminary data.</text>
</comment>
<comment type="subcellular location">
    <subcellularLocation>
        <location evidence="1">Nucleus</location>
    </subcellularLocation>
</comment>
<dbReference type="GO" id="GO:0043565">
    <property type="term" value="F:sequence-specific DNA binding"/>
    <property type="evidence" value="ECO:0007669"/>
    <property type="project" value="InterPro"/>
</dbReference>
<evidence type="ECO:0000259" key="6">
    <source>
        <dbReference type="SMART" id="SM00415"/>
    </source>
</evidence>
<dbReference type="PANTHER" id="PTHR10015">
    <property type="entry name" value="HEAT SHOCK TRANSCRIPTION FACTOR"/>
    <property type="match status" value="1"/>
</dbReference>
<proteinExistence type="inferred from homology"/>
<feature type="region of interest" description="Disordered" evidence="5">
    <location>
        <begin position="318"/>
        <end position="339"/>
    </location>
</feature>
<feature type="compositionally biased region" description="Polar residues" evidence="5">
    <location>
        <begin position="322"/>
        <end position="333"/>
    </location>
</feature>